<dbReference type="PANTHER" id="PTHR30349">
    <property type="entry name" value="PHAGE INTEGRASE-RELATED"/>
    <property type="match status" value="1"/>
</dbReference>
<feature type="compositionally biased region" description="Basic residues" evidence="2">
    <location>
        <begin position="324"/>
        <end position="335"/>
    </location>
</feature>
<feature type="region of interest" description="Disordered" evidence="2">
    <location>
        <begin position="313"/>
        <end position="337"/>
    </location>
</feature>
<feature type="region of interest" description="Disordered" evidence="2">
    <location>
        <begin position="460"/>
        <end position="482"/>
    </location>
</feature>
<name>A0A9W6G741_9ACTN</name>
<accession>A0A9W6G741</accession>
<proteinExistence type="predicted"/>
<evidence type="ECO:0000313" key="5">
    <source>
        <dbReference type="Proteomes" id="UP001144313"/>
    </source>
</evidence>
<dbReference type="GO" id="GO:0003677">
    <property type="term" value="F:DNA binding"/>
    <property type="evidence" value="ECO:0007669"/>
    <property type="project" value="InterPro"/>
</dbReference>
<feature type="compositionally biased region" description="Acidic residues" evidence="2">
    <location>
        <begin position="462"/>
        <end position="474"/>
    </location>
</feature>
<gene>
    <name evidence="4" type="ORF">GALLR39Z86_13790</name>
</gene>
<evidence type="ECO:0000313" key="4">
    <source>
        <dbReference type="EMBL" id="GLI41529.1"/>
    </source>
</evidence>
<dbReference type="InterPro" id="IPR011010">
    <property type="entry name" value="DNA_brk_join_enz"/>
</dbReference>
<comment type="caution">
    <text evidence="4">The sequence shown here is derived from an EMBL/GenBank/DDBJ whole genome shotgun (WGS) entry which is preliminary data.</text>
</comment>
<keyword evidence="5" id="KW-1185">Reference proteome</keyword>
<dbReference type="GO" id="GO:0015074">
    <property type="term" value="P:DNA integration"/>
    <property type="evidence" value="ECO:0007669"/>
    <property type="project" value="InterPro"/>
</dbReference>
<reference evidence="4" key="1">
    <citation type="submission" date="2022-12" db="EMBL/GenBank/DDBJ databases">
        <title>Reference genome sequencing for broad-spectrum identification of bacterial and archaeal isolates by mass spectrometry.</title>
        <authorList>
            <person name="Sekiguchi Y."/>
            <person name="Tourlousse D.M."/>
        </authorList>
    </citation>
    <scope>NUCLEOTIDE SEQUENCE</scope>
    <source>
        <strain evidence="4">LLR39Z86</strain>
    </source>
</reference>
<protein>
    <submittedName>
        <fullName evidence="4">Integrase</fullName>
    </submittedName>
</protein>
<dbReference type="Proteomes" id="UP001144313">
    <property type="component" value="Unassembled WGS sequence"/>
</dbReference>
<evidence type="ECO:0000259" key="3">
    <source>
        <dbReference type="PROSITE" id="PS51898"/>
    </source>
</evidence>
<evidence type="ECO:0000256" key="2">
    <source>
        <dbReference type="SAM" id="MobiDB-lite"/>
    </source>
</evidence>
<dbReference type="AlphaFoldDB" id="A0A9W6G741"/>
<dbReference type="EMBL" id="BSDT01000001">
    <property type="protein sequence ID" value="GLI41529.1"/>
    <property type="molecule type" value="Genomic_DNA"/>
</dbReference>
<dbReference type="SUPFAM" id="SSF56349">
    <property type="entry name" value="DNA breaking-rejoining enzymes"/>
    <property type="match status" value="1"/>
</dbReference>
<dbReference type="GO" id="GO:0006310">
    <property type="term" value="P:DNA recombination"/>
    <property type="evidence" value="ECO:0007669"/>
    <property type="project" value="UniProtKB-KW"/>
</dbReference>
<feature type="compositionally biased region" description="Basic and acidic residues" evidence="2">
    <location>
        <begin position="313"/>
        <end position="323"/>
    </location>
</feature>
<feature type="domain" description="Tyr recombinase" evidence="3">
    <location>
        <begin position="236"/>
        <end position="456"/>
    </location>
</feature>
<dbReference type="Gene3D" id="1.10.443.10">
    <property type="entry name" value="Intergrase catalytic core"/>
    <property type="match status" value="1"/>
</dbReference>
<evidence type="ECO:0000256" key="1">
    <source>
        <dbReference type="ARBA" id="ARBA00023172"/>
    </source>
</evidence>
<organism evidence="4 5">
    <name type="scientific">Glycomyces algeriensis</name>
    <dbReference type="NCBI Taxonomy" id="256037"/>
    <lineage>
        <taxon>Bacteria</taxon>
        <taxon>Bacillati</taxon>
        <taxon>Actinomycetota</taxon>
        <taxon>Actinomycetes</taxon>
        <taxon>Glycomycetales</taxon>
        <taxon>Glycomycetaceae</taxon>
        <taxon>Glycomyces</taxon>
    </lineage>
</organism>
<sequence>MRWSRKVSFWEHEITKRQRGKTYTVRWTVESERHREPLRGKVAADTRKAELMTAYARGERFDIESGKPESEVRAESVMDWFAATLQYTETRWPFIGSRQRQSIAEGLSEATLAVLKPSKRRPTDDEIRAALRQWAYAERLHGDDVPERHAETVAWLREHTVDMTAFDDEQTGPLIARGILEALSRRKDGTAASANYANRRRTTVNTFFEYAAEVRLIKTNPLARVSWKRPQSDDTVDPVVVPNAKQIRRLLATVPTHGKLGKRMEAFFAVMAYAGLRPEEVIALHRDNLELPDEETDDGTEFGEFRLRRADTHAPTRFNDDRSKRRSRRRLKHRSEKTVRRVPIEPRLVVQLRRHIAAFGFGPGDRLFVGPQGGVLSTDRVGKVWREIRPHALTEEELTRDLAKVPYNLRHACVSNWLAAGIDPAQVAEWAGHSVETLLEEYVKCLDGNAERAKRRLLQALAEDDDDESEDEAAGEGGGEAV</sequence>
<dbReference type="PROSITE" id="PS51898">
    <property type="entry name" value="TYR_RECOMBINASE"/>
    <property type="match status" value="1"/>
</dbReference>
<dbReference type="InterPro" id="IPR050090">
    <property type="entry name" value="Tyrosine_recombinase_XerCD"/>
</dbReference>
<dbReference type="RefSeq" id="WP_281846126.1">
    <property type="nucleotide sequence ID" value="NZ_BSDT01000001.1"/>
</dbReference>
<dbReference type="InterPro" id="IPR002104">
    <property type="entry name" value="Integrase_catalytic"/>
</dbReference>
<dbReference type="InterPro" id="IPR013762">
    <property type="entry name" value="Integrase-like_cat_sf"/>
</dbReference>
<dbReference type="PANTHER" id="PTHR30349:SF64">
    <property type="entry name" value="PROPHAGE INTEGRASE INTD-RELATED"/>
    <property type="match status" value="1"/>
</dbReference>
<keyword evidence="1" id="KW-0233">DNA recombination</keyword>